<dbReference type="GO" id="GO:0006364">
    <property type="term" value="P:rRNA processing"/>
    <property type="evidence" value="ECO:0007669"/>
    <property type="project" value="TreeGrafter"/>
</dbReference>
<keyword evidence="3 5" id="KW-0690">Ribosome biogenesis</keyword>
<comment type="similarity">
    <text evidence="1 5">Belongs to the NOP53 family.</text>
</comment>
<dbReference type="GeneID" id="20526138"/>
<dbReference type="GO" id="GO:0000027">
    <property type="term" value="P:ribosomal large subunit assembly"/>
    <property type="evidence" value="ECO:0007669"/>
    <property type="project" value="UniProtKB-UniRule"/>
</dbReference>
<name>A0A058ZDI2_FONAL</name>
<feature type="region of interest" description="Disordered" evidence="6">
    <location>
        <begin position="1"/>
        <end position="48"/>
    </location>
</feature>
<dbReference type="OrthoDB" id="5072at2759"/>
<dbReference type="STRING" id="691883.A0A058ZDI2"/>
<gene>
    <name evidence="7" type="ORF">H696_01413</name>
</gene>
<protein>
    <recommendedName>
        <fullName evidence="2 5">Ribosome biogenesis protein NOP53</fullName>
    </recommendedName>
</protein>
<dbReference type="Pfam" id="PF07767">
    <property type="entry name" value="Nop53"/>
    <property type="match status" value="1"/>
</dbReference>
<comment type="function">
    <text evidence="5">May play a role in ribosome biogenesis.</text>
</comment>
<keyword evidence="8" id="KW-1185">Reference proteome</keyword>
<organism evidence="7">
    <name type="scientific">Fonticula alba</name>
    <name type="common">Slime mold</name>
    <dbReference type="NCBI Taxonomy" id="691883"/>
    <lineage>
        <taxon>Eukaryota</taxon>
        <taxon>Rotosphaerida</taxon>
        <taxon>Fonticulaceae</taxon>
        <taxon>Fonticula</taxon>
    </lineage>
</organism>
<feature type="region of interest" description="Disordered" evidence="6">
    <location>
        <begin position="438"/>
        <end position="460"/>
    </location>
</feature>
<feature type="region of interest" description="Disordered" evidence="6">
    <location>
        <begin position="145"/>
        <end position="173"/>
    </location>
</feature>
<sequence>MSSGDVDKKRKRGNNKASWRNADSSAFDDMIAKKRKEDHAGGNVTEMDDDALFSIDTAGVSTAPSSNRARARAGRPIKIDQILAPNPNIKTHVPQGPISKTAIADMVIVERMVKAVKTAAPPPAPAPRNLDLWGAETVDKTKVLGPHSGGIRPPRRAHEPALHLPSSGQSYNPSKEAHQAFILEAAEAAKKELFKNAGGNTPLSSAEADAIRKASIYDDSVMKGIMRSLGHLSDSDGEEEEEEEEAKATEAQTSGAQSSDEDQDQDDSDLDEDALKAAASKQQATALDLRRTRRDKNRLKAHRDMLRRHAMKKLDKRLNNVKDFERVKQHTFQKIKQSLELIPLRDQYKLEKDRNTVKRLSLANYRAPVPDVKLSDELPSSLRVLAPEGHLLADRMDSLFRREMLEPRVQKTARAIRRIQEYGGTGRLPAYRTREKKSFKAFTPSSGMDPALEPKKKGKK</sequence>
<dbReference type="GO" id="GO:0005730">
    <property type="term" value="C:nucleolus"/>
    <property type="evidence" value="ECO:0007669"/>
    <property type="project" value="UniProtKB-SubCell"/>
</dbReference>
<evidence type="ECO:0000313" key="7">
    <source>
        <dbReference type="EMBL" id="KCV72006.1"/>
    </source>
</evidence>
<comment type="subcellular location">
    <subcellularLocation>
        <location evidence="5">Nucleus</location>
        <location evidence="5">Nucleolus</location>
    </subcellularLocation>
    <subcellularLocation>
        <location evidence="5">Nucleus</location>
        <location evidence="5">Nucleoplasm</location>
    </subcellularLocation>
</comment>
<dbReference type="PANTHER" id="PTHR14211:SF7">
    <property type="entry name" value="RIBOSOME BIOGENESIS PROTEIN NOP53"/>
    <property type="match status" value="1"/>
</dbReference>
<dbReference type="PIRSF" id="PIRSF017302">
    <property type="entry name" value="Gltscr2"/>
    <property type="match status" value="1"/>
</dbReference>
<evidence type="ECO:0000313" key="8">
    <source>
        <dbReference type="Proteomes" id="UP000030693"/>
    </source>
</evidence>
<dbReference type="Proteomes" id="UP000030693">
    <property type="component" value="Unassembled WGS sequence"/>
</dbReference>
<feature type="compositionally biased region" description="Acidic residues" evidence="6">
    <location>
        <begin position="259"/>
        <end position="272"/>
    </location>
</feature>
<feature type="compositionally biased region" description="Basic and acidic residues" evidence="6">
    <location>
        <begin position="30"/>
        <end position="40"/>
    </location>
</feature>
<evidence type="ECO:0000256" key="5">
    <source>
        <dbReference type="PIRNR" id="PIRNR017302"/>
    </source>
</evidence>
<evidence type="ECO:0000256" key="4">
    <source>
        <dbReference type="ARBA" id="ARBA00023242"/>
    </source>
</evidence>
<evidence type="ECO:0000256" key="1">
    <source>
        <dbReference type="ARBA" id="ARBA00008838"/>
    </source>
</evidence>
<dbReference type="PANTHER" id="PTHR14211">
    <property type="entry name" value="GLIOMA SUPPRESSOR CANDIDATE REGION GENE 2"/>
    <property type="match status" value="1"/>
</dbReference>
<evidence type="ECO:0000256" key="3">
    <source>
        <dbReference type="ARBA" id="ARBA00022517"/>
    </source>
</evidence>
<keyword evidence="4 5" id="KW-0539">Nucleus</keyword>
<accession>A0A058ZDI2</accession>
<reference evidence="7" key="1">
    <citation type="submission" date="2013-04" db="EMBL/GenBank/DDBJ databases">
        <title>The Genome Sequence of Fonticula alba ATCC 38817.</title>
        <authorList>
            <consortium name="The Broad Institute Genomics Platform"/>
            <person name="Russ C."/>
            <person name="Cuomo C."/>
            <person name="Burger G."/>
            <person name="Gray M.W."/>
            <person name="Holland P.W.H."/>
            <person name="King N."/>
            <person name="Lang F.B.F."/>
            <person name="Roger A.J."/>
            <person name="Ruiz-Trillo I."/>
            <person name="Brown M."/>
            <person name="Walker B."/>
            <person name="Young S."/>
            <person name="Zeng Q."/>
            <person name="Gargeya S."/>
            <person name="Fitzgerald M."/>
            <person name="Haas B."/>
            <person name="Abouelleil A."/>
            <person name="Allen A.W."/>
            <person name="Alvarado L."/>
            <person name="Arachchi H.M."/>
            <person name="Berlin A.M."/>
            <person name="Chapman S.B."/>
            <person name="Gainer-Dewar J."/>
            <person name="Goldberg J."/>
            <person name="Griggs A."/>
            <person name="Gujja S."/>
            <person name="Hansen M."/>
            <person name="Howarth C."/>
            <person name="Imamovic A."/>
            <person name="Ireland A."/>
            <person name="Larimer J."/>
            <person name="McCowan C."/>
            <person name="Murphy C."/>
            <person name="Pearson M."/>
            <person name="Poon T.W."/>
            <person name="Priest M."/>
            <person name="Roberts A."/>
            <person name="Saif S."/>
            <person name="Shea T."/>
            <person name="Sisk P."/>
            <person name="Sykes S."/>
            <person name="Wortman J."/>
            <person name="Nusbaum C."/>
            <person name="Birren B."/>
        </authorList>
    </citation>
    <scope>NUCLEOTIDE SEQUENCE [LARGE SCALE GENOMIC DNA]</scope>
    <source>
        <strain evidence="7">ATCC 38817</strain>
    </source>
</reference>
<dbReference type="GO" id="GO:0005654">
    <property type="term" value="C:nucleoplasm"/>
    <property type="evidence" value="ECO:0007669"/>
    <property type="project" value="UniProtKB-SubCell"/>
</dbReference>
<dbReference type="InterPro" id="IPR011687">
    <property type="entry name" value="Nop53/GLTSCR2"/>
</dbReference>
<feature type="compositionally biased region" description="Basic residues" evidence="6">
    <location>
        <begin position="291"/>
        <end position="303"/>
    </location>
</feature>
<feature type="compositionally biased region" description="Polar residues" evidence="6">
    <location>
        <begin position="15"/>
        <end position="24"/>
    </location>
</feature>
<feature type="region of interest" description="Disordered" evidence="6">
    <location>
        <begin position="230"/>
        <end position="303"/>
    </location>
</feature>
<dbReference type="EMBL" id="KB932202">
    <property type="protein sequence ID" value="KCV72006.1"/>
    <property type="molecule type" value="Genomic_DNA"/>
</dbReference>
<dbReference type="AlphaFoldDB" id="A0A058ZDI2"/>
<feature type="compositionally biased region" description="Acidic residues" evidence="6">
    <location>
        <begin position="235"/>
        <end position="245"/>
    </location>
</feature>
<evidence type="ECO:0000256" key="2">
    <source>
        <dbReference type="ARBA" id="ARBA00018339"/>
    </source>
</evidence>
<proteinExistence type="inferred from homology"/>
<dbReference type="GO" id="GO:0008097">
    <property type="term" value="F:5S rRNA binding"/>
    <property type="evidence" value="ECO:0007669"/>
    <property type="project" value="TreeGrafter"/>
</dbReference>
<evidence type="ECO:0000256" key="6">
    <source>
        <dbReference type="SAM" id="MobiDB-lite"/>
    </source>
</evidence>
<dbReference type="RefSeq" id="XP_009493584.1">
    <property type="nucleotide sequence ID" value="XM_009495309.1"/>
</dbReference>